<evidence type="ECO:0000256" key="5">
    <source>
        <dbReference type="SAM" id="Phobius"/>
    </source>
</evidence>
<feature type="transmembrane region" description="Helical" evidence="5">
    <location>
        <begin position="166"/>
        <end position="186"/>
    </location>
</feature>
<comment type="subcellular location">
    <subcellularLocation>
        <location evidence="1">Membrane</location>
        <topology evidence="1">Multi-pass membrane protein</topology>
    </subcellularLocation>
</comment>
<feature type="transmembrane region" description="Helical" evidence="5">
    <location>
        <begin position="128"/>
        <end position="146"/>
    </location>
</feature>
<evidence type="ECO:0000259" key="6">
    <source>
        <dbReference type="Pfam" id="PF04932"/>
    </source>
</evidence>
<sequence>MTVQKNAFPVDNKLADGLWNGAFIMLACLPFGMALVHRSGTLLVVITAVLALAATIAEGRLGVLLNNMKSKLLSAPGILTLALLLWMLISLSWTYSLRMALFFYGELILSATAGFVLAMALPEKMPRWLAPVAAIIAIIAAVFIFADITSGMYFRQLVGAKAYSFIYNRSVLTLFLVVTPLLFLLWRRGEKSYQVLGSLTALITVGTIFNSSSGAAVMAVLLFIPVYVFARFLPKASLWIAAGCFTFLFAVAPFYGSMFYEVLPQKIVEVFESDHSMERVDLWRAFEYTIAQQPIIGGGFAVSPVIINTPEAAAVPVELHGDLNMGHPHNAAMQVWVELGLVGAILALTVLFAMLRALAALPSRLVAEQLAWIAGITFVAIIGHGAWQGWWLAAIGAGMAWFRAERNEAEGG</sequence>
<evidence type="ECO:0000256" key="1">
    <source>
        <dbReference type="ARBA" id="ARBA00004141"/>
    </source>
</evidence>
<dbReference type="Pfam" id="PF04932">
    <property type="entry name" value="Wzy_C"/>
    <property type="match status" value="1"/>
</dbReference>
<feature type="transmembrane region" description="Helical" evidence="5">
    <location>
        <begin position="236"/>
        <end position="256"/>
    </location>
</feature>
<gene>
    <name evidence="7" type="ORF">WJT86_05260</name>
</gene>
<evidence type="ECO:0000313" key="7">
    <source>
        <dbReference type="EMBL" id="MEN3930472.1"/>
    </source>
</evidence>
<evidence type="ECO:0000256" key="2">
    <source>
        <dbReference type="ARBA" id="ARBA00022692"/>
    </source>
</evidence>
<dbReference type="PANTHER" id="PTHR37422">
    <property type="entry name" value="TEICHURONIC ACID BIOSYNTHESIS PROTEIN TUAE"/>
    <property type="match status" value="1"/>
</dbReference>
<feature type="transmembrane region" description="Helical" evidence="5">
    <location>
        <begin position="72"/>
        <end position="95"/>
    </location>
</feature>
<name>A0ABV0BKY8_9HYPH</name>
<dbReference type="PANTHER" id="PTHR37422:SF13">
    <property type="entry name" value="LIPOPOLYSACCHARIDE BIOSYNTHESIS PROTEIN PA4999-RELATED"/>
    <property type="match status" value="1"/>
</dbReference>
<protein>
    <submittedName>
        <fullName evidence="7">O-antigen ligase family protein</fullName>
    </submittedName>
</protein>
<dbReference type="Proteomes" id="UP001418637">
    <property type="component" value="Unassembled WGS sequence"/>
</dbReference>
<keyword evidence="4 5" id="KW-0472">Membrane</keyword>
<dbReference type="RefSeq" id="WP_346336479.1">
    <property type="nucleotide sequence ID" value="NZ_JBBYXI010000002.1"/>
</dbReference>
<evidence type="ECO:0000256" key="3">
    <source>
        <dbReference type="ARBA" id="ARBA00022989"/>
    </source>
</evidence>
<feature type="transmembrane region" description="Helical" evidence="5">
    <location>
        <begin position="18"/>
        <end position="36"/>
    </location>
</feature>
<comment type="caution">
    <text evidence="7">The sequence shown here is derived from an EMBL/GenBank/DDBJ whole genome shotgun (WGS) entry which is preliminary data.</text>
</comment>
<evidence type="ECO:0000313" key="8">
    <source>
        <dbReference type="Proteomes" id="UP001418637"/>
    </source>
</evidence>
<evidence type="ECO:0000256" key="4">
    <source>
        <dbReference type="ARBA" id="ARBA00023136"/>
    </source>
</evidence>
<dbReference type="InterPro" id="IPR051533">
    <property type="entry name" value="WaaL-like"/>
</dbReference>
<proteinExistence type="predicted"/>
<dbReference type="InterPro" id="IPR007016">
    <property type="entry name" value="O-antigen_ligase-rel_domated"/>
</dbReference>
<accession>A0ABV0BKY8</accession>
<dbReference type="EMBL" id="JBBYXI010000002">
    <property type="protein sequence ID" value="MEN3930472.1"/>
    <property type="molecule type" value="Genomic_DNA"/>
</dbReference>
<organism evidence="7 8">
    <name type="scientific">Hohaiivirga grylli</name>
    <dbReference type="NCBI Taxonomy" id="3133970"/>
    <lineage>
        <taxon>Bacteria</taxon>
        <taxon>Pseudomonadati</taxon>
        <taxon>Pseudomonadota</taxon>
        <taxon>Alphaproteobacteria</taxon>
        <taxon>Hyphomicrobiales</taxon>
        <taxon>Methylobacteriaceae</taxon>
        <taxon>Hohaiivirga</taxon>
    </lineage>
</organism>
<feature type="transmembrane region" description="Helical" evidence="5">
    <location>
        <begin position="335"/>
        <end position="358"/>
    </location>
</feature>
<feature type="transmembrane region" description="Helical" evidence="5">
    <location>
        <begin position="198"/>
        <end position="230"/>
    </location>
</feature>
<dbReference type="PROSITE" id="PS51257">
    <property type="entry name" value="PROKAR_LIPOPROTEIN"/>
    <property type="match status" value="1"/>
</dbReference>
<reference evidence="7 8" key="1">
    <citation type="submission" date="2024-04" db="EMBL/GenBank/DDBJ databases">
        <title>A novel species isolated from cricket.</title>
        <authorList>
            <person name="Wang H.-C."/>
        </authorList>
    </citation>
    <scope>NUCLEOTIDE SEQUENCE [LARGE SCALE GENOMIC DNA]</scope>
    <source>
        <strain evidence="7 8">WL0021</strain>
    </source>
</reference>
<feature type="transmembrane region" description="Helical" evidence="5">
    <location>
        <begin position="42"/>
        <end position="65"/>
    </location>
</feature>
<feature type="transmembrane region" description="Helical" evidence="5">
    <location>
        <begin position="101"/>
        <end position="121"/>
    </location>
</feature>
<keyword evidence="3 5" id="KW-1133">Transmembrane helix</keyword>
<keyword evidence="8" id="KW-1185">Reference proteome</keyword>
<keyword evidence="7" id="KW-0436">Ligase</keyword>
<feature type="transmembrane region" description="Helical" evidence="5">
    <location>
        <begin position="370"/>
        <end position="393"/>
    </location>
</feature>
<feature type="domain" description="O-antigen ligase-related" evidence="6">
    <location>
        <begin position="200"/>
        <end position="347"/>
    </location>
</feature>
<dbReference type="GO" id="GO:0016874">
    <property type="term" value="F:ligase activity"/>
    <property type="evidence" value="ECO:0007669"/>
    <property type="project" value="UniProtKB-KW"/>
</dbReference>
<keyword evidence="2 5" id="KW-0812">Transmembrane</keyword>